<keyword evidence="6" id="KW-0175">Coiled coil</keyword>
<evidence type="ECO:0000313" key="10">
    <source>
        <dbReference type="Proteomes" id="UP000565262"/>
    </source>
</evidence>
<keyword evidence="5" id="KW-0732">Signal</keyword>
<name>A0A839IML3_9GAMM</name>
<dbReference type="Gene3D" id="3.40.50.1980">
    <property type="entry name" value="Nitrogenase molybdenum iron protein domain"/>
    <property type="match status" value="2"/>
</dbReference>
<feature type="region of interest" description="Disordered" evidence="7">
    <location>
        <begin position="1"/>
        <end position="24"/>
    </location>
</feature>
<organism evidence="9 10">
    <name type="scientific">Oceanospirillum sediminis</name>
    <dbReference type="NCBI Taxonomy" id="2760088"/>
    <lineage>
        <taxon>Bacteria</taxon>
        <taxon>Pseudomonadati</taxon>
        <taxon>Pseudomonadota</taxon>
        <taxon>Gammaproteobacteria</taxon>
        <taxon>Oceanospirillales</taxon>
        <taxon>Oceanospirillaceae</taxon>
        <taxon>Oceanospirillum</taxon>
    </lineage>
</organism>
<keyword evidence="3" id="KW-0813">Transport</keyword>
<evidence type="ECO:0000256" key="2">
    <source>
        <dbReference type="ARBA" id="ARBA00008814"/>
    </source>
</evidence>
<dbReference type="SUPFAM" id="SSF53807">
    <property type="entry name" value="Helical backbone' metal receptor"/>
    <property type="match status" value="1"/>
</dbReference>
<comment type="similarity">
    <text evidence="2">Belongs to the bacterial solute-binding protein 8 family.</text>
</comment>
<evidence type="ECO:0000259" key="8">
    <source>
        <dbReference type="PROSITE" id="PS50983"/>
    </source>
</evidence>
<dbReference type="GO" id="GO:1901678">
    <property type="term" value="P:iron coordination entity transport"/>
    <property type="evidence" value="ECO:0007669"/>
    <property type="project" value="UniProtKB-ARBA"/>
</dbReference>
<keyword evidence="4" id="KW-0406">Ion transport</keyword>
<dbReference type="InterPro" id="IPR002491">
    <property type="entry name" value="ABC_transptr_periplasmic_BD"/>
</dbReference>
<proteinExistence type="inferred from homology"/>
<feature type="coiled-coil region" evidence="6">
    <location>
        <begin position="153"/>
        <end position="187"/>
    </location>
</feature>
<accession>A0A839IML3</accession>
<keyword evidence="10" id="KW-1185">Reference proteome</keyword>
<dbReference type="Pfam" id="PF01497">
    <property type="entry name" value="Peripla_BP_2"/>
    <property type="match status" value="1"/>
</dbReference>
<evidence type="ECO:0000256" key="4">
    <source>
        <dbReference type="ARBA" id="ARBA00022496"/>
    </source>
</evidence>
<reference evidence="9 10" key="1">
    <citation type="submission" date="2020-08" db="EMBL/GenBank/DDBJ databases">
        <title>Oceanospirillum sp. nov. isolated from marine sediment.</title>
        <authorList>
            <person name="Ji X."/>
        </authorList>
    </citation>
    <scope>NUCLEOTIDE SEQUENCE [LARGE SCALE GENOMIC DNA]</scope>
    <source>
        <strain evidence="9 10">D5</strain>
    </source>
</reference>
<keyword evidence="4" id="KW-0408">Iron</keyword>
<dbReference type="PANTHER" id="PTHR30532:SF1">
    <property type="entry name" value="IRON(3+)-HYDROXAMATE-BINDING PROTEIN FHUD"/>
    <property type="match status" value="1"/>
</dbReference>
<evidence type="ECO:0000256" key="5">
    <source>
        <dbReference type="ARBA" id="ARBA00022729"/>
    </source>
</evidence>
<dbReference type="GO" id="GO:0030288">
    <property type="term" value="C:outer membrane-bounded periplasmic space"/>
    <property type="evidence" value="ECO:0007669"/>
    <property type="project" value="TreeGrafter"/>
</dbReference>
<evidence type="ECO:0000256" key="7">
    <source>
        <dbReference type="SAM" id="MobiDB-lite"/>
    </source>
</evidence>
<dbReference type="PANTHER" id="PTHR30532">
    <property type="entry name" value="IRON III DICITRATE-BINDING PERIPLASMIC PROTEIN"/>
    <property type="match status" value="1"/>
</dbReference>
<evidence type="ECO:0000256" key="1">
    <source>
        <dbReference type="ARBA" id="ARBA00004196"/>
    </source>
</evidence>
<dbReference type="PRINTS" id="PR01715">
    <property type="entry name" value="FERRIBNDNGPP"/>
</dbReference>
<dbReference type="CDD" id="cd01146">
    <property type="entry name" value="FhuD"/>
    <property type="match status" value="1"/>
</dbReference>
<gene>
    <name evidence="9" type="ORF">H4O21_06215</name>
</gene>
<dbReference type="InterPro" id="IPR051313">
    <property type="entry name" value="Bact_iron-sidero_bind"/>
</dbReference>
<protein>
    <submittedName>
        <fullName evidence="9">Iron-siderophore ABC transporter substrate-binding protein</fullName>
    </submittedName>
</protein>
<feature type="domain" description="Fe/B12 periplasmic-binding" evidence="8">
    <location>
        <begin position="48"/>
        <end position="309"/>
    </location>
</feature>
<dbReference type="EMBL" id="JACJFM010000005">
    <property type="protein sequence ID" value="MBB1486198.1"/>
    <property type="molecule type" value="Genomic_DNA"/>
</dbReference>
<evidence type="ECO:0000256" key="6">
    <source>
        <dbReference type="SAM" id="Coils"/>
    </source>
</evidence>
<comment type="subcellular location">
    <subcellularLocation>
        <location evidence="1">Cell envelope</location>
    </subcellularLocation>
</comment>
<evidence type="ECO:0000256" key="3">
    <source>
        <dbReference type="ARBA" id="ARBA00022448"/>
    </source>
</evidence>
<feature type="compositionally biased region" description="Low complexity" evidence="7">
    <location>
        <begin position="9"/>
        <end position="21"/>
    </location>
</feature>
<dbReference type="PROSITE" id="PS50983">
    <property type="entry name" value="FE_B12_PBP"/>
    <property type="match status" value="1"/>
</dbReference>
<keyword evidence="4" id="KW-0410">Iron transport</keyword>
<comment type="caution">
    <text evidence="9">The sequence shown here is derived from an EMBL/GenBank/DDBJ whole genome shotgun (WGS) entry which is preliminary data.</text>
</comment>
<dbReference type="Proteomes" id="UP000565262">
    <property type="component" value="Unassembled WGS sequence"/>
</dbReference>
<dbReference type="AlphaFoldDB" id="A0A839IML3"/>
<evidence type="ECO:0000313" key="9">
    <source>
        <dbReference type="EMBL" id="MBB1486198.1"/>
    </source>
</evidence>
<sequence length="325" mass="37011">MSDRRVGLSDSDWQQSSDQASLNQTAEKTGYVIKDSEKSFYFERPPERIAVLNWDLTEQLIELGVTPVAIPEIDAYHEWVVRPRVPDSTEELGLRDEPNLERLAAIKPDLILITHRHKALKKRLMRIAPVLYFDTFSKHHNNAEAAVETFRTLARLVQKEALAEQKLQQMQARVDRLKNKLQRAFNGKLPEVTTIRFASLTSVYVYGDNSMSQYALEMLGIRPAMPQPMTQWGITQTRLLNLRDINQGVVLYFTPFEQEKKLKGSAIWQAMPFVRSGRSNRIKPAWTYGGAMSLGYMAEALTESLLEIAPQYAGNSLAMKPVADE</sequence>